<dbReference type="Gene3D" id="3.30.70.1820">
    <property type="entry name" value="L1 transposable element, RRM domain"/>
    <property type="match status" value="1"/>
</dbReference>
<proteinExistence type="predicted"/>
<dbReference type="AlphaFoldDB" id="A0AAD1WCN4"/>
<dbReference type="Proteomes" id="UP001295444">
    <property type="component" value="Chromosome 06"/>
</dbReference>
<protein>
    <submittedName>
        <fullName evidence="1">Uncharacterized protein</fullName>
    </submittedName>
</protein>
<sequence>MAPASDGPSCSSSETSLNDLRELETLARSKQVGTPTNSNSGAPVTETALKALLDELRRNIATDISAFRDKINGVSACLHNAEVTTAGYETRLTILEWELTVLRSEQAKAQHCMATMEDRRRWKNIKVRGLPDTVTTAEITHLIRRLLAQLFPAKQAKQMMLDSCNRLPVPPATATGVHRDVIIRFQAGPDKQALMAATHNKSPYTFEDHQLMFYTDLSRAILDWRRTLRLLTAALTKSKVAFGGTPKSLLIPQDSGTLKVFEDTEIPGILQKLEIPATTEGPQTSALDTQPRTWDPSRVRLFVPATLRGDPATTAVS</sequence>
<name>A0AAD1WCN4_PELCU</name>
<reference evidence="1" key="1">
    <citation type="submission" date="2022-03" db="EMBL/GenBank/DDBJ databases">
        <authorList>
            <person name="Alioto T."/>
            <person name="Alioto T."/>
            <person name="Gomez Garrido J."/>
        </authorList>
    </citation>
    <scope>NUCLEOTIDE SEQUENCE</scope>
</reference>
<dbReference type="PANTHER" id="PTHR11505">
    <property type="entry name" value="L1 TRANSPOSABLE ELEMENT-RELATED"/>
    <property type="match status" value="1"/>
</dbReference>
<keyword evidence="2" id="KW-1185">Reference proteome</keyword>
<organism evidence="1 2">
    <name type="scientific">Pelobates cultripes</name>
    <name type="common">Western spadefoot toad</name>
    <dbReference type="NCBI Taxonomy" id="61616"/>
    <lineage>
        <taxon>Eukaryota</taxon>
        <taxon>Metazoa</taxon>
        <taxon>Chordata</taxon>
        <taxon>Craniata</taxon>
        <taxon>Vertebrata</taxon>
        <taxon>Euteleostomi</taxon>
        <taxon>Amphibia</taxon>
        <taxon>Batrachia</taxon>
        <taxon>Anura</taxon>
        <taxon>Pelobatoidea</taxon>
        <taxon>Pelobatidae</taxon>
        <taxon>Pelobates</taxon>
    </lineage>
</organism>
<dbReference type="EMBL" id="OW240917">
    <property type="protein sequence ID" value="CAH2302574.1"/>
    <property type="molecule type" value="Genomic_DNA"/>
</dbReference>
<accession>A0AAD1WCN4</accession>
<dbReference type="InterPro" id="IPR004244">
    <property type="entry name" value="Transposase_22"/>
</dbReference>
<gene>
    <name evidence="1" type="ORF">PECUL_23A030873</name>
</gene>
<evidence type="ECO:0000313" key="2">
    <source>
        <dbReference type="Proteomes" id="UP001295444"/>
    </source>
</evidence>
<evidence type="ECO:0000313" key="1">
    <source>
        <dbReference type="EMBL" id="CAH2302574.1"/>
    </source>
</evidence>